<evidence type="ECO:0000313" key="2">
    <source>
        <dbReference type="Proteomes" id="UP000031829"/>
    </source>
</evidence>
<dbReference type="KEGG" id="bmeg:BG04_4519"/>
<protein>
    <submittedName>
        <fullName evidence="1">Uncharacterized protein</fullName>
    </submittedName>
</protein>
<organism evidence="1 2">
    <name type="scientific">Priestia megaterium (strain ATCC 14581 / DSM 32 / CCUG 1817 / JCM 2506 / NBRC 15308 / NCIMB 9376 / NCTC 10342 / NRRL B-14308 / VKM B-512 / Ford 19)</name>
    <name type="common">Bacillus megaterium</name>
    <dbReference type="NCBI Taxonomy" id="1348623"/>
    <lineage>
        <taxon>Bacteria</taxon>
        <taxon>Bacillati</taxon>
        <taxon>Bacillota</taxon>
        <taxon>Bacilli</taxon>
        <taxon>Bacillales</taxon>
        <taxon>Bacillaceae</taxon>
        <taxon>Priestia</taxon>
    </lineage>
</organism>
<sequence>MKFKSIIIMPPFVRALTLVSARSPFIILNFLKFHLIKCVFYIKLNYVLNNNL</sequence>
<name>A0A0B6AX24_PRIM2</name>
<dbReference type="Proteomes" id="UP000031829">
    <property type="component" value="Chromosome"/>
</dbReference>
<dbReference type="HOGENOM" id="CLU_3076815_0_0_9"/>
<proteinExistence type="predicted"/>
<dbReference type="AlphaFoldDB" id="A0A0B6AX24"/>
<evidence type="ECO:0000313" key="1">
    <source>
        <dbReference type="EMBL" id="AJI25258.1"/>
    </source>
</evidence>
<reference evidence="1 2" key="1">
    <citation type="journal article" date="2015" name="Genome Announc.">
        <title>Complete genome sequences for 35 biothreat assay-relevant bacillus species.</title>
        <authorList>
            <person name="Johnson S.L."/>
            <person name="Daligault H.E."/>
            <person name="Davenport K.W."/>
            <person name="Jaissle J."/>
            <person name="Frey K.G."/>
            <person name="Ladner J.T."/>
            <person name="Broomall S.M."/>
            <person name="Bishop-Lilly K.A."/>
            <person name="Bruce D.C."/>
            <person name="Gibbons H.S."/>
            <person name="Coyne S.R."/>
            <person name="Lo C.C."/>
            <person name="Meincke L."/>
            <person name="Munk A.C."/>
            <person name="Koroleva G.I."/>
            <person name="Rosenzweig C.N."/>
            <person name="Palacios G.F."/>
            <person name="Redden C.L."/>
            <person name="Minogue T.D."/>
            <person name="Chain P.S."/>
        </authorList>
    </citation>
    <scope>NUCLEOTIDE SEQUENCE [LARGE SCALE GENOMIC DNA]</scope>
    <source>
        <strain evidence="2">ATCC 14581 / DSM 32 / JCM 2506 / NBRC 15308 / NCIMB 9376 / NCTC 10342 / NRRL B-14308 / VKM B-512</strain>
    </source>
</reference>
<dbReference type="EMBL" id="CP009920">
    <property type="protein sequence ID" value="AJI25258.1"/>
    <property type="molecule type" value="Genomic_DNA"/>
</dbReference>
<gene>
    <name evidence="1" type="ORF">BG04_4519</name>
</gene>
<accession>A0A0B6AX24</accession>